<sequence>MSSADDVLTLSNETVGNSTFFAYLGQYIDLDYSIWLSRLLTPVLVTFLLPCAFVLLIYCTISFLYIYKLHSRFILQVYNEGDFDFWDVARTLVAVVWDAHGWIFHGYEVCGMENLPETGPALIIYYHGAIPIDMYYFTARIYLKRQRLIYTVGDRFLNKVPGWKLLARVMKISPGTVQSCASVLRDGNMLSIAPGGVYEAQFGDSNYELLWRQRVGFAKVAIESKAPIIPMFTENLREGFRSVGLAKRLFIRLYNAVRFPVRPIYGGFPVKFRTHLGTPIPYDPALSPEDLQEKVAYAIEELINKHQRIPGSIFHALLDLPNWFGWMHNLSLPLLVVFLLPWLYVLLILSSIPYLHLCNYLRLRFWKQSNEDEFWKAARWLMAYVWNLHSKLFHGYEVTGLEHLPETGGGALLIYYHGALPIDMYYLTAETMLKCNRLIHTVGDRFLDRIPGWRLVSRVMNVTSGSVQSCVATLRAGELLSIAPGGVYEAQFGDSVYEVLWKNRTGFARVALEAKVPIIPMFTVNIRECFRTVSFAKWLFVRLYSVLKVPVLPIYGGFPVKLRTVLGKPIPYDESLSPVALQERVAAAIAELVREHQRVPGDILQAIGDRFDTMHAVEQREEEDTKL</sequence>
<dbReference type="CDD" id="cd07987">
    <property type="entry name" value="LPLAT_MGAT-like"/>
    <property type="match status" value="2"/>
</dbReference>
<feature type="domain" description="Phospholipid/glycerol acyltransferase" evidence="2">
    <location>
        <begin position="397"/>
        <end position="521"/>
    </location>
</feature>
<dbReference type="GO" id="GO:0016020">
    <property type="term" value="C:membrane"/>
    <property type="evidence" value="ECO:0007669"/>
    <property type="project" value="TreeGrafter"/>
</dbReference>
<proteinExistence type="predicted"/>
<evidence type="ECO:0000313" key="3">
    <source>
        <dbReference type="EnsemblMetazoa" id="AMEC022023-PA"/>
    </source>
</evidence>
<reference evidence="3" key="2">
    <citation type="submission" date="2020-05" db="UniProtKB">
        <authorList>
            <consortium name="EnsemblMetazoa"/>
        </authorList>
    </citation>
    <scope>IDENTIFICATION</scope>
    <source>
        <strain evidence="3">CM1001059</strain>
    </source>
</reference>
<dbReference type="Pfam" id="PF01553">
    <property type="entry name" value="Acyltransferase"/>
    <property type="match status" value="2"/>
</dbReference>
<feature type="transmembrane region" description="Helical" evidence="1">
    <location>
        <begin position="39"/>
        <end position="67"/>
    </location>
</feature>
<protein>
    <recommendedName>
        <fullName evidence="2">Phospholipid/glycerol acyltransferase domain-containing protein</fullName>
    </recommendedName>
</protein>
<dbReference type="SUPFAM" id="SSF69593">
    <property type="entry name" value="Glycerol-3-phosphate (1)-acyltransferase"/>
    <property type="match status" value="2"/>
</dbReference>
<evidence type="ECO:0000313" key="4">
    <source>
        <dbReference type="Proteomes" id="UP000075902"/>
    </source>
</evidence>
<feature type="domain" description="Phospholipid/glycerol acyltransferase" evidence="2">
    <location>
        <begin position="108"/>
        <end position="231"/>
    </location>
</feature>
<keyword evidence="4" id="KW-1185">Reference proteome</keyword>
<dbReference type="GO" id="GO:0016746">
    <property type="term" value="F:acyltransferase activity"/>
    <property type="evidence" value="ECO:0007669"/>
    <property type="project" value="InterPro"/>
</dbReference>
<dbReference type="PANTHER" id="PTHR22753:SF14">
    <property type="entry name" value="MONOACYLGLYCEROL_DIACYLGLYCEROL O-ACYLTRANSFERASE"/>
    <property type="match status" value="1"/>
</dbReference>
<dbReference type="VEuPathDB" id="VectorBase:AMEC022023"/>
<dbReference type="Proteomes" id="UP000075902">
    <property type="component" value="Unassembled WGS sequence"/>
</dbReference>
<dbReference type="InterPro" id="IPR002123">
    <property type="entry name" value="Plipid/glycerol_acylTrfase"/>
</dbReference>
<evidence type="ECO:0000259" key="2">
    <source>
        <dbReference type="Pfam" id="PF01553"/>
    </source>
</evidence>
<name>A0A182UKE4_9DIPT</name>
<keyword evidence="1" id="KW-0472">Membrane</keyword>
<organism evidence="3 4">
    <name type="scientific">Anopheles melas</name>
    <dbReference type="NCBI Taxonomy" id="34690"/>
    <lineage>
        <taxon>Eukaryota</taxon>
        <taxon>Metazoa</taxon>
        <taxon>Ecdysozoa</taxon>
        <taxon>Arthropoda</taxon>
        <taxon>Hexapoda</taxon>
        <taxon>Insecta</taxon>
        <taxon>Pterygota</taxon>
        <taxon>Neoptera</taxon>
        <taxon>Endopterygota</taxon>
        <taxon>Diptera</taxon>
        <taxon>Nematocera</taxon>
        <taxon>Culicoidea</taxon>
        <taxon>Culicidae</taxon>
        <taxon>Anophelinae</taxon>
        <taxon>Anopheles</taxon>
    </lineage>
</organism>
<dbReference type="AlphaFoldDB" id="A0A182UKE4"/>
<keyword evidence="1" id="KW-1133">Transmembrane helix</keyword>
<evidence type="ECO:0000256" key="1">
    <source>
        <dbReference type="SAM" id="Phobius"/>
    </source>
</evidence>
<keyword evidence="1" id="KW-0812">Transmembrane</keyword>
<feature type="transmembrane region" description="Helical" evidence="1">
    <location>
        <begin position="332"/>
        <end position="355"/>
    </location>
</feature>
<dbReference type="EnsemblMetazoa" id="AMEC022023-RA">
    <property type="protein sequence ID" value="AMEC022023-PA"/>
    <property type="gene ID" value="AMEC022023"/>
</dbReference>
<dbReference type="PANTHER" id="PTHR22753">
    <property type="entry name" value="TRANSMEMBRANE PROTEIN 68"/>
    <property type="match status" value="1"/>
</dbReference>
<accession>A0A182UKE4</accession>
<reference evidence="4" key="1">
    <citation type="submission" date="2014-01" db="EMBL/GenBank/DDBJ databases">
        <title>The Genome Sequence of Anopheles melas CM1001059_A (V2).</title>
        <authorList>
            <consortium name="The Broad Institute Genomics Platform"/>
            <person name="Neafsey D.E."/>
            <person name="Besansky N."/>
            <person name="Howell P."/>
            <person name="Walton C."/>
            <person name="Young S.K."/>
            <person name="Zeng Q."/>
            <person name="Gargeya S."/>
            <person name="Fitzgerald M."/>
            <person name="Haas B."/>
            <person name="Abouelleil A."/>
            <person name="Allen A.W."/>
            <person name="Alvarado L."/>
            <person name="Arachchi H.M."/>
            <person name="Berlin A.M."/>
            <person name="Chapman S.B."/>
            <person name="Gainer-Dewar J."/>
            <person name="Goldberg J."/>
            <person name="Griggs A."/>
            <person name="Gujja S."/>
            <person name="Hansen M."/>
            <person name="Howarth C."/>
            <person name="Imamovic A."/>
            <person name="Ireland A."/>
            <person name="Larimer J."/>
            <person name="McCowan C."/>
            <person name="Murphy C."/>
            <person name="Pearson M."/>
            <person name="Poon T.W."/>
            <person name="Priest M."/>
            <person name="Roberts A."/>
            <person name="Saif S."/>
            <person name="Shea T."/>
            <person name="Sisk P."/>
            <person name="Sykes S."/>
            <person name="Wortman J."/>
            <person name="Nusbaum C."/>
            <person name="Birren B."/>
        </authorList>
    </citation>
    <scope>NUCLEOTIDE SEQUENCE [LARGE SCALE GENOMIC DNA]</scope>
    <source>
        <strain evidence="4">CM1001059</strain>
    </source>
</reference>
<dbReference type="STRING" id="34690.A0A182UKE4"/>